<reference evidence="3" key="1">
    <citation type="submission" date="2020-12" db="UniProtKB">
        <authorList>
            <consortium name="WormBaseParasite"/>
        </authorList>
    </citation>
    <scope>IDENTIFICATION</scope>
    <source>
        <strain evidence="3">MHco3</strain>
    </source>
</reference>
<evidence type="ECO:0000256" key="1">
    <source>
        <dbReference type="SAM" id="MobiDB-lite"/>
    </source>
</evidence>
<sequence>MDRYSDGRTRTDSTHRWACTDRHGQTEGYERTDKEVDRHVQRGPTRTDEDPHPQERSMHKQGQHTHGQTGQDDTVDRSLRPSALPITRPWATIAHTDLKWTKLL</sequence>
<keyword evidence="2" id="KW-1185">Reference proteome</keyword>
<evidence type="ECO:0000313" key="2">
    <source>
        <dbReference type="Proteomes" id="UP000025227"/>
    </source>
</evidence>
<evidence type="ECO:0000313" key="3">
    <source>
        <dbReference type="WBParaSite" id="HCON_00039020-00001"/>
    </source>
</evidence>
<accession>A0A7I4Y2B2</accession>
<dbReference type="Proteomes" id="UP000025227">
    <property type="component" value="Unplaced"/>
</dbReference>
<organism evidence="2 3">
    <name type="scientific">Haemonchus contortus</name>
    <name type="common">Barber pole worm</name>
    <dbReference type="NCBI Taxonomy" id="6289"/>
    <lineage>
        <taxon>Eukaryota</taxon>
        <taxon>Metazoa</taxon>
        <taxon>Ecdysozoa</taxon>
        <taxon>Nematoda</taxon>
        <taxon>Chromadorea</taxon>
        <taxon>Rhabditida</taxon>
        <taxon>Rhabditina</taxon>
        <taxon>Rhabditomorpha</taxon>
        <taxon>Strongyloidea</taxon>
        <taxon>Trichostrongylidae</taxon>
        <taxon>Haemonchus</taxon>
    </lineage>
</organism>
<proteinExistence type="predicted"/>
<dbReference type="AlphaFoldDB" id="A0A7I4Y2B2"/>
<dbReference type="WBParaSite" id="HCON_00039020-00001">
    <property type="protein sequence ID" value="HCON_00039020-00001"/>
    <property type="gene ID" value="HCON_00039020"/>
</dbReference>
<name>A0A7I4Y2B2_HAECO</name>
<feature type="compositionally biased region" description="Basic and acidic residues" evidence="1">
    <location>
        <begin position="1"/>
        <end position="58"/>
    </location>
</feature>
<feature type="region of interest" description="Disordered" evidence="1">
    <location>
        <begin position="1"/>
        <end position="88"/>
    </location>
</feature>
<protein>
    <submittedName>
        <fullName evidence="3">Uncharacterized protein</fullName>
    </submittedName>
</protein>